<dbReference type="AlphaFoldDB" id="A0A392RXR8"/>
<evidence type="ECO:0000256" key="1">
    <source>
        <dbReference type="SAM" id="MobiDB-lite"/>
    </source>
</evidence>
<reference evidence="2 3" key="1">
    <citation type="journal article" date="2018" name="Front. Plant Sci.">
        <title>Red Clover (Trifolium pratense) and Zigzag Clover (T. medium) - A Picture of Genomic Similarities and Differences.</title>
        <authorList>
            <person name="Dluhosova J."/>
            <person name="Istvanek J."/>
            <person name="Nedelnik J."/>
            <person name="Repkova J."/>
        </authorList>
    </citation>
    <scope>NUCLEOTIDE SEQUENCE [LARGE SCALE GENOMIC DNA]</scope>
    <source>
        <strain evidence="3">cv. 10/8</strain>
        <tissue evidence="2">Leaf</tissue>
    </source>
</reference>
<evidence type="ECO:0000313" key="2">
    <source>
        <dbReference type="EMBL" id="MCI41408.1"/>
    </source>
</evidence>
<organism evidence="2 3">
    <name type="scientific">Trifolium medium</name>
    <dbReference type="NCBI Taxonomy" id="97028"/>
    <lineage>
        <taxon>Eukaryota</taxon>
        <taxon>Viridiplantae</taxon>
        <taxon>Streptophyta</taxon>
        <taxon>Embryophyta</taxon>
        <taxon>Tracheophyta</taxon>
        <taxon>Spermatophyta</taxon>
        <taxon>Magnoliopsida</taxon>
        <taxon>eudicotyledons</taxon>
        <taxon>Gunneridae</taxon>
        <taxon>Pentapetalae</taxon>
        <taxon>rosids</taxon>
        <taxon>fabids</taxon>
        <taxon>Fabales</taxon>
        <taxon>Fabaceae</taxon>
        <taxon>Papilionoideae</taxon>
        <taxon>50 kb inversion clade</taxon>
        <taxon>NPAAA clade</taxon>
        <taxon>Hologalegina</taxon>
        <taxon>IRL clade</taxon>
        <taxon>Trifolieae</taxon>
        <taxon>Trifolium</taxon>
    </lineage>
</organism>
<sequence length="24" mass="2592">GGLTMVAERINDSDEAGRSTAVRW</sequence>
<keyword evidence="3" id="KW-1185">Reference proteome</keyword>
<dbReference type="Proteomes" id="UP000265520">
    <property type="component" value="Unassembled WGS sequence"/>
</dbReference>
<protein>
    <submittedName>
        <fullName evidence="2">Uncharacterized protein</fullName>
    </submittedName>
</protein>
<accession>A0A392RXR8</accession>
<evidence type="ECO:0000313" key="3">
    <source>
        <dbReference type="Proteomes" id="UP000265520"/>
    </source>
</evidence>
<dbReference type="EMBL" id="LXQA010292013">
    <property type="protein sequence ID" value="MCI41408.1"/>
    <property type="molecule type" value="Genomic_DNA"/>
</dbReference>
<feature type="region of interest" description="Disordered" evidence="1">
    <location>
        <begin position="1"/>
        <end position="24"/>
    </location>
</feature>
<comment type="caution">
    <text evidence="2">The sequence shown here is derived from an EMBL/GenBank/DDBJ whole genome shotgun (WGS) entry which is preliminary data.</text>
</comment>
<proteinExistence type="predicted"/>
<name>A0A392RXR8_9FABA</name>
<feature type="non-terminal residue" evidence="2">
    <location>
        <position position="1"/>
    </location>
</feature>